<evidence type="ECO:0000313" key="4">
    <source>
        <dbReference type="Proteomes" id="UP001165267"/>
    </source>
</evidence>
<accession>A0ABT1XLD2</accession>
<proteinExistence type="predicted"/>
<dbReference type="InterPro" id="IPR007213">
    <property type="entry name" value="Ppm1/Ppm2/Tcmp"/>
</dbReference>
<dbReference type="RefSeq" id="WP_257512895.1">
    <property type="nucleotide sequence ID" value="NZ_JANKHG010000026.1"/>
</dbReference>
<comment type="caution">
    <text evidence="3">The sequence shown here is derived from an EMBL/GenBank/DDBJ whole genome shotgun (WGS) entry which is preliminary data.</text>
</comment>
<evidence type="ECO:0000256" key="1">
    <source>
        <dbReference type="ARBA" id="ARBA00022603"/>
    </source>
</evidence>
<evidence type="ECO:0000256" key="2">
    <source>
        <dbReference type="ARBA" id="ARBA00022679"/>
    </source>
</evidence>
<keyword evidence="1 3" id="KW-0489">Methyltransferase</keyword>
<name>A0ABT1XLD2_9BURK</name>
<dbReference type="Pfam" id="PF04072">
    <property type="entry name" value="LCM"/>
    <property type="match status" value="1"/>
</dbReference>
<organism evidence="3 4">
    <name type="scientific">Limnobacter parvus</name>
    <dbReference type="NCBI Taxonomy" id="2939690"/>
    <lineage>
        <taxon>Bacteria</taxon>
        <taxon>Pseudomonadati</taxon>
        <taxon>Pseudomonadota</taxon>
        <taxon>Betaproteobacteria</taxon>
        <taxon>Burkholderiales</taxon>
        <taxon>Burkholderiaceae</taxon>
        <taxon>Limnobacter</taxon>
    </lineage>
</organism>
<reference evidence="3" key="1">
    <citation type="submission" date="2022-07" db="EMBL/GenBank/DDBJ databases">
        <authorList>
            <person name="Xamxidin M."/>
        </authorList>
    </citation>
    <scope>NUCLEOTIDE SEQUENCE</scope>
    <source>
        <strain evidence="3">YS8-69</strain>
    </source>
</reference>
<dbReference type="Proteomes" id="UP001165267">
    <property type="component" value="Unassembled WGS sequence"/>
</dbReference>
<keyword evidence="4" id="KW-1185">Reference proteome</keyword>
<keyword evidence="2 3" id="KW-0808">Transferase</keyword>
<dbReference type="InterPro" id="IPR029063">
    <property type="entry name" value="SAM-dependent_MTases_sf"/>
</dbReference>
<gene>
    <name evidence="3" type="ORF">NSP04_13580</name>
</gene>
<dbReference type="GO" id="GO:0032259">
    <property type="term" value="P:methylation"/>
    <property type="evidence" value="ECO:0007669"/>
    <property type="project" value="UniProtKB-KW"/>
</dbReference>
<evidence type="ECO:0000313" key="3">
    <source>
        <dbReference type="EMBL" id="MCR2747676.1"/>
    </source>
</evidence>
<dbReference type="Gene3D" id="3.40.50.150">
    <property type="entry name" value="Vaccinia Virus protein VP39"/>
    <property type="match status" value="1"/>
</dbReference>
<dbReference type="SUPFAM" id="SSF53335">
    <property type="entry name" value="S-adenosyl-L-methionine-dependent methyltransferases"/>
    <property type="match status" value="1"/>
</dbReference>
<dbReference type="GO" id="GO:0008168">
    <property type="term" value="F:methyltransferase activity"/>
    <property type="evidence" value="ECO:0007669"/>
    <property type="project" value="UniProtKB-KW"/>
</dbReference>
<protein>
    <submittedName>
        <fullName evidence="3">Class I SAM-dependent methyltransferase</fullName>
        <ecNumber evidence="3">2.1.1.-</ecNumber>
    </submittedName>
</protein>
<sequence>MLKKLASQSLSAARISPTALYTGQVWQSTGRSIPELKSIPASTLHLALAPSMFISKSLGGPTMEDFLLARHDLIDHHLTELIESGKASQIIEIAAGLSPRGSRFVERYGDKITYIEADLPGMVAQKRKLLATRLRACPNHHVKPIDAFAEYGAHSLDGLAMQLDAEKGLVIITEGLLNYFDREAVLGLWTRISKTLEQFKHGAYLSDIHLQAHNGDPLAQVFVAGLSLFVRGKVHLHFETAGHLQLAMEELGLACQVLTPSDHAEDIPACAAKGADFCRVLFARPASAVK</sequence>
<dbReference type="EMBL" id="JANKHG010000026">
    <property type="protein sequence ID" value="MCR2747676.1"/>
    <property type="molecule type" value="Genomic_DNA"/>
</dbReference>
<dbReference type="EC" id="2.1.1.-" evidence="3"/>